<comment type="caution">
    <text evidence="1">The sequence shown here is derived from an EMBL/GenBank/DDBJ whole genome shotgun (WGS) entry which is preliminary data.</text>
</comment>
<reference evidence="1 2" key="1">
    <citation type="submission" date="2019-05" db="EMBL/GenBank/DDBJ databases">
        <title>Emergence of the Ug99 lineage of the wheat stem rust pathogen through somatic hybridization.</title>
        <authorList>
            <person name="Li F."/>
            <person name="Upadhyaya N.M."/>
            <person name="Sperschneider J."/>
            <person name="Matny O."/>
            <person name="Nguyen-Phuc H."/>
            <person name="Mago R."/>
            <person name="Raley C."/>
            <person name="Miller M.E."/>
            <person name="Silverstein K.A.T."/>
            <person name="Henningsen E."/>
            <person name="Hirsch C.D."/>
            <person name="Visser B."/>
            <person name="Pretorius Z.A."/>
            <person name="Steffenson B.J."/>
            <person name="Schwessinger B."/>
            <person name="Dodds P.N."/>
            <person name="Figueroa M."/>
        </authorList>
    </citation>
    <scope>NUCLEOTIDE SEQUENCE [LARGE SCALE GENOMIC DNA]</scope>
    <source>
        <strain evidence="1 2">Ug99</strain>
    </source>
</reference>
<protein>
    <submittedName>
        <fullName evidence="1">Uncharacterized protein</fullName>
    </submittedName>
</protein>
<gene>
    <name evidence="1" type="ORF">PGTUg99_035992</name>
</gene>
<organism evidence="1 2">
    <name type="scientific">Puccinia graminis f. sp. tritici</name>
    <dbReference type="NCBI Taxonomy" id="56615"/>
    <lineage>
        <taxon>Eukaryota</taxon>
        <taxon>Fungi</taxon>
        <taxon>Dikarya</taxon>
        <taxon>Basidiomycota</taxon>
        <taxon>Pucciniomycotina</taxon>
        <taxon>Pucciniomycetes</taxon>
        <taxon>Pucciniales</taxon>
        <taxon>Pucciniaceae</taxon>
        <taxon>Puccinia</taxon>
    </lineage>
</organism>
<name>A0A5B0RBX8_PUCGR</name>
<accession>A0A5B0RBX8</accession>
<evidence type="ECO:0000313" key="2">
    <source>
        <dbReference type="Proteomes" id="UP000325313"/>
    </source>
</evidence>
<dbReference type="AlphaFoldDB" id="A0A5B0RBX8"/>
<sequence>MATKVVCKSKILLTPDYYALWLLPMKAKLHKAKLLTIFTGIHTCPDPETDKENTKLYVKLNKDVYAKIIQHLNQEILAYVSSTLPKKKGFTTTFESYTKLFDQVLQKLEDFTTQNQLNEIKKPSISSEAMMYTQSSDPKTVCPHCKRGFRSFSHCHKSGHSEANCFVKHPDKRQSKPVVYASKQHSTHFTRYTQEDEEYLKQKYPELHL</sequence>
<evidence type="ECO:0000313" key="1">
    <source>
        <dbReference type="EMBL" id="KAA1122274.1"/>
    </source>
</evidence>
<dbReference type="Proteomes" id="UP000325313">
    <property type="component" value="Unassembled WGS sequence"/>
</dbReference>
<dbReference type="EMBL" id="VDEP01000236">
    <property type="protein sequence ID" value="KAA1122274.1"/>
    <property type="molecule type" value="Genomic_DNA"/>
</dbReference>
<proteinExistence type="predicted"/>